<dbReference type="RefSeq" id="WP_120725274.1">
    <property type="nucleotide sequence ID" value="NZ_RBAK01000001.1"/>
</dbReference>
<dbReference type="PROSITE" id="PS51318">
    <property type="entry name" value="TAT"/>
    <property type="match status" value="1"/>
</dbReference>
<dbReference type="AlphaFoldDB" id="A0A3A9ZSK5"/>
<dbReference type="Proteomes" id="UP000281726">
    <property type="component" value="Unassembled WGS sequence"/>
</dbReference>
<name>A0A3A9ZSK5_9ACTN</name>
<feature type="signal peptide" evidence="1">
    <location>
        <begin position="1"/>
        <end position="31"/>
    </location>
</feature>
<dbReference type="OrthoDB" id="3402073at2"/>
<gene>
    <name evidence="2" type="ORF">D7223_05210</name>
</gene>
<organism evidence="2 3">
    <name type="scientific">Micromonospora endolithica</name>
    <dbReference type="NCBI Taxonomy" id="230091"/>
    <lineage>
        <taxon>Bacteria</taxon>
        <taxon>Bacillati</taxon>
        <taxon>Actinomycetota</taxon>
        <taxon>Actinomycetes</taxon>
        <taxon>Micromonosporales</taxon>
        <taxon>Micromonosporaceae</taxon>
        <taxon>Micromonospora</taxon>
    </lineage>
</organism>
<comment type="caution">
    <text evidence="2">The sequence shown here is derived from an EMBL/GenBank/DDBJ whole genome shotgun (WGS) entry which is preliminary data.</text>
</comment>
<keyword evidence="1" id="KW-0732">Signal</keyword>
<keyword evidence="3" id="KW-1185">Reference proteome</keyword>
<evidence type="ECO:0000256" key="1">
    <source>
        <dbReference type="SAM" id="SignalP"/>
    </source>
</evidence>
<reference evidence="2 3" key="1">
    <citation type="journal article" date="2004" name="Syst. Appl. Microbiol.">
        <title>Cryptoendolithic actinomycetes from antarctic sandstone rock samples: Micromonospora endolithica sp. nov. and two isolates related to Micromonospora coerulea Jensen 1932.</title>
        <authorList>
            <person name="Hirsch P."/>
            <person name="Mevs U."/>
            <person name="Kroppenstedt R.M."/>
            <person name="Schumann P."/>
            <person name="Stackebrandt E."/>
        </authorList>
    </citation>
    <scope>NUCLEOTIDE SEQUENCE [LARGE SCALE GENOMIC DNA]</scope>
    <source>
        <strain evidence="2 3">JCM 12677</strain>
    </source>
</reference>
<evidence type="ECO:0000313" key="2">
    <source>
        <dbReference type="EMBL" id="RKN51111.1"/>
    </source>
</evidence>
<accession>A0A3A9ZSK5</accession>
<dbReference type="InterPro" id="IPR006311">
    <property type="entry name" value="TAT_signal"/>
</dbReference>
<evidence type="ECO:0000313" key="3">
    <source>
        <dbReference type="Proteomes" id="UP000281726"/>
    </source>
</evidence>
<protein>
    <submittedName>
        <fullName evidence="2">Uncharacterized protein</fullName>
    </submittedName>
</protein>
<proteinExistence type="predicted"/>
<dbReference type="EMBL" id="RBAK01000001">
    <property type="protein sequence ID" value="RKN51111.1"/>
    <property type="molecule type" value="Genomic_DNA"/>
</dbReference>
<feature type="chain" id="PRO_5017321487" evidence="1">
    <location>
        <begin position="32"/>
        <end position="202"/>
    </location>
</feature>
<sequence length="202" mass="20750">MSRSVRNLTRALIATGATAATVAVAAPPASAATYTGYNQGPCAQAAGTAYRSQLKIPVTELNVPLVNWINQPVGSFNATTAYMTMNVEWCTNGSRVTYATIAQSNADRTTGGAASNLERKSYQKAGTPPTAVGGPYTLVTSASWGRNATANISANPFGIGGQASFGLANFTSTMTVKVYPTNGTVECTGTSGGNAEPCSLNY</sequence>